<evidence type="ECO:0008006" key="3">
    <source>
        <dbReference type="Google" id="ProtNLM"/>
    </source>
</evidence>
<dbReference type="PANTHER" id="PTHR34301">
    <property type="entry name" value="DNA-BINDING PROTEIN-RELATED"/>
    <property type="match status" value="1"/>
</dbReference>
<organism evidence="1 2">
    <name type="scientific">Candidatus Methylumidiphilus alinenensis</name>
    <dbReference type="NCBI Taxonomy" id="2202197"/>
    <lineage>
        <taxon>Bacteria</taxon>
        <taxon>Pseudomonadati</taxon>
        <taxon>Pseudomonadota</taxon>
        <taxon>Gammaproteobacteria</taxon>
        <taxon>Methylococcales</taxon>
        <taxon>Candidatus Methylumidiphilus</taxon>
    </lineage>
</organism>
<dbReference type="Gene3D" id="3.40.50.300">
    <property type="entry name" value="P-loop containing nucleotide triphosphate hydrolases"/>
    <property type="match status" value="1"/>
</dbReference>
<dbReference type="EMBL" id="QJPH01000275">
    <property type="protein sequence ID" value="PZN81155.1"/>
    <property type="molecule type" value="Genomic_DNA"/>
</dbReference>
<accession>A0A2W4RAN2</accession>
<dbReference type="AlphaFoldDB" id="A0A2W4RAN2"/>
<protein>
    <recommendedName>
        <fullName evidence="3">ATP-binding protein</fullName>
    </recommendedName>
</protein>
<proteinExistence type="predicted"/>
<dbReference type="Proteomes" id="UP000249396">
    <property type="component" value="Unassembled WGS sequence"/>
</dbReference>
<dbReference type="PANTHER" id="PTHR34301:SF8">
    <property type="entry name" value="ATPASE DOMAIN-CONTAINING PROTEIN"/>
    <property type="match status" value="1"/>
</dbReference>
<reference evidence="1 2" key="1">
    <citation type="journal article" date="2018" name="Aquat. Microb. Ecol.">
        <title>Gammaproteobacterial methanotrophs dominate.</title>
        <authorList>
            <person name="Rissanen A.J."/>
            <person name="Saarenheimo J."/>
            <person name="Tiirola M."/>
            <person name="Peura S."/>
            <person name="Aalto S.L."/>
            <person name="Karvinen A."/>
            <person name="Nykanen H."/>
        </authorList>
    </citation>
    <scope>NUCLEOTIDE SEQUENCE [LARGE SCALE GENOMIC DNA]</scope>
    <source>
        <strain evidence="1">AMbin10</strain>
    </source>
</reference>
<name>A0A2W4RAN2_9GAMM</name>
<evidence type="ECO:0000313" key="2">
    <source>
        <dbReference type="Proteomes" id="UP000249396"/>
    </source>
</evidence>
<sequence>MKANPGGQIDSGEVVGRDELIEQIWDTLDQQSIRMNAERRIGKTTIIKKLCAEPRSGWVPIFQDLEKHHTALEFALGVYREVEGFLSQRQRMARRAQELLKSLGGTEIKGILKLPAFDKQAPWQDILTKSLEDLVEAREKDNERIVLLWDEVPFMLDNISKRESQASAMAVLDTLRALRQELGGLRMILTGSIGFHHVIRSLNDYTNSPLNDAFPLEVPAMAPGAACELAAKLIAGENIATDNPQALAEALAQAADGFPFYIHHLAKALKSAKKPATPETVEAVLNRQLLDANDPWELHHYRKRITDYYGKDNEQAVLGILDGVAVRPKPVPVNELLAELKNTGVLADRERLISLLRLVEQDHYLARDSQGHYHYRFPLLKRWWMLSRGLENHE</sequence>
<gene>
    <name evidence="1" type="ORF">DM484_08990</name>
</gene>
<dbReference type="InterPro" id="IPR027417">
    <property type="entry name" value="P-loop_NTPase"/>
</dbReference>
<evidence type="ECO:0000313" key="1">
    <source>
        <dbReference type="EMBL" id="PZN81155.1"/>
    </source>
</evidence>
<dbReference type="SUPFAM" id="SSF52540">
    <property type="entry name" value="P-loop containing nucleoside triphosphate hydrolases"/>
    <property type="match status" value="1"/>
</dbReference>
<comment type="caution">
    <text evidence="1">The sequence shown here is derived from an EMBL/GenBank/DDBJ whole genome shotgun (WGS) entry which is preliminary data.</text>
</comment>